<evidence type="ECO:0000313" key="4">
    <source>
        <dbReference type="Proteomes" id="UP000008632"/>
    </source>
</evidence>
<evidence type="ECO:0000313" key="3">
    <source>
        <dbReference type="EMBL" id="ADV28663.1"/>
    </source>
</evidence>
<feature type="domain" description="DUF4350" evidence="2">
    <location>
        <begin position="53"/>
        <end position="227"/>
    </location>
</feature>
<name>E6WWW4_PSEUU</name>
<reference evidence="3 4" key="1">
    <citation type="submission" date="2011-01" db="EMBL/GenBank/DDBJ databases">
        <title>Complete sequence of Pseudoxanthomonas suwonensis 11-1.</title>
        <authorList>
            <consortium name="US DOE Joint Genome Institute"/>
            <person name="Lucas S."/>
            <person name="Copeland A."/>
            <person name="Lapidus A."/>
            <person name="Cheng J.-F."/>
            <person name="Goodwin L."/>
            <person name="Pitluck S."/>
            <person name="Teshima H."/>
            <person name="Detter J.C."/>
            <person name="Han C."/>
            <person name="Tapia R."/>
            <person name="Land M."/>
            <person name="Hauser L."/>
            <person name="Kyrpides N."/>
            <person name="Ivanova N."/>
            <person name="Ovchinnikova G."/>
            <person name="Siebers A.K."/>
            <person name="Allgaier M."/>
            <person name="Thelen M.P."/>
            <person name="Hugenholtz P."/>
            <person name="Gladden J."/>
            <person name="Woyke T."/>
        </authorList>
    </citation>
    <scope>NUCLEOTIDE SEQUENCE [LARGE SCALE GENOMIC DNA]</scope>
    <source>
        <strain evidence="4">11-1</strain>
    </source>
</reference>
<sequence length="380" mass="42332">MLGVARMNARQRGILVGAILLGLPLVLLVGAIWFQRHFEKVEQRLPLPPGGEAASDPLYTLRRVLEADGMQVHAHDGLAAAAVVGSPRDTVLLHGDPATVDARQAAILLSWVERGGHLVLRTPPRGGDPGEVPLLAALGLRDALRAPRCEQLRVPGQPDHVEFCRGRRFTPGAAYPPRLHWGDPEAGLVYARWQRGRGHVDLLADLDFLETTKLRDVPHQALARQVLGPNYGRGSFHLVRMEQPLPPWLRLLRRAWPVWLPLLLALAAGLWRHGQRFGPWLPSPPGERRSLLEHVQASGELLYRRGHLGVLHAAMREAFLARLRRRDPASHALSASARVAAIAERLQLPQELVREALQAPADRQEFHARMRTLVQMRNRL</sequence>
<dbReference type="AlphaFoldDB" id="E6WWW4"/>
<dbReference type="EMBL" id="CP002446">
    <property type="protein sequence ID" value="ADV28663.1"/>
    <property type="molecule type" value="Genomic_DNA"/>
</dbReference>
<proteinExistence type="predicted"/>
<dbReference type="Pfam" id="PF14258">
    <property type="entry name" value="DUF4350"/>
    <property type="match status" value="1"/>
</dbReference>
<dbReference type="HOGENOM" id="CLU_037741_0_0_6"/>
<keyword evidence="1" id="KW-0472">Membrane</keyword>
<dbReference type="KEGG" id="psu:Psesu_2838"/>
<evidence type="ECO:0000259" key="2">
    <source>
        <dbReference type="Pfam" id="PF14258"/>
    </source>
</evidence>
<evidence type="ECO:0000256" key="1">
    <source>
        <dbReference type="SAM" id="Phobius"/>
    </source>
</evidence>
<keyword evidence="1" id="KW-1133">Transmembrane helix</keyword>
<protein>
    <recommendedName>
        <fullName evidence="2">DUF4350 domain-containing protein</fullName>
    </recommendedName>
</protein>
<dbReference type="eggNOG" id="COG3064">
    <property type="taxonomic scope" value="Bacteria"/>
</dbReference>
<organism evidence="3 4">
    <name type="scientific">Pseudoxanthomonas suwonensis (strain 11-1)</name>
    <dbReference type="NCBI Taxonomy" id="743721"/>
    <lineage>
        <taxon>Bacteria</taxon>
        <taxon>Pseudomonadati</taxon>
        <taxon>Pseudomonadota</taxon>
        <taxon>Gammaproteobacteria</taxon>
        <taxon>Lysobacterales</taxon>
        <taxon>Lysobacteraceae</taxon>
        <taxon>Pseudoxanthomonas</taxon>
    </lineage>
</organism>
<feature type="transmembrane region" description="Helical" evidence="1">
    <location>
        <begin position="12"/>
        <end position="34"/>
    </location>
</feature>
<dbReference type="InterPro" id="IPR025646">
    <property type="entry name" value="DUF4350"/>
</dbReference>
<dbReference type="Proteomes" id="UP000008632">
    <property type="component" value="Chromosome"/>
</dbReference>
<dbReference type="STRING" id="743721.Psesu_2838"/>
<accession>E6WWW4</accession>
<keyword evidence="4" id="KW-1185">Reference proteome</keyword>
<keyword evidence="1" id="KW-0812">Transmembrane</keyword>
<gene>
    <name evidence="3" type="ordered locus">Psesu_2838</name>
</gene>